<keyword evidence="7 9" id="KW-0472">Membrane</keyword>
<keyword evidence="5 9" id="KW-0812">Transmembrane</keyword>
<dbReference type="EMBL" id="JBHRYQ010000001">
    <property type="protein sequence ID" value="MFC3809936.1"/>
    <property type="molecule type" value="Genomic_DNA"/>
</dbReference>
<accession>A0ABV7YSU1</accession>
<name>A0ABV7YSU1_9BACT</name>
<evidence type="ECO:0000256" key="8">
    <source>
        <dbReference type="RuleBase" id="RU362091"/>
    </source>
</evidence>
<dbReference type="PROSITE" id="PS50283">
    <property type="entry name" value="NA_SOLUT_SYMP_3"/>
    <property type="match status" value="1"/>
</dbReference>
<feature type="transmembrane region" description="Helical" evidence="9">
    <location>
        <begin position="6"/>
        <end position="25"/>
    </location>
</feature>
<dbReference type="CDD" id="cd11474">
    <property type="entry name" value="SLC5sbd_CHT"/>
    <property type="match status" value="1"/>
</dbReference>
<keyword evidence="4" id="KW-1003">Cell membrane</keyword>
<feature type="transmembrane region" description="Helical" evidence="9">
    <location>
        <begin position="358"/>
        <end position="377"/>
    </location>
</feature>
<dbReference type="Proteomes" id="UP001595616">
    <property type="component" value="Unassembled WGS sequence"/>
</dbReference>
<feature type="transmembrane region" description="Helical" evidence="9">
    <location>
        <begin position="145"/>
        <end position="165"/>
    </location>
</feature>
<feature type="transmembrane region" description="Helical" evidence="9">
    <location>
        <begin position="115"/>
        <end position="139"/>
    </location>
</feature>
<feature type="transmembrane region" description="Helical" evidence="9">
    <location>
        <begin position="262"/>
        <end position="286"/>
    </location>
</feature>
<dbReference type="RefSeq" id="WP_379835600.1">
    <property type="nucleotide sequence ID" value="NZ_JBHRYQ010000001.1"/>
</dbReference>
<keyword evidence="6 9" id="KW-1133">Transmembrane helix</keyword>
<dbReference type="InterPro" id="IPR050277">
    <property type="entry name" value="Sodium:Solute_Symporter"/>
</dbReference>
<feature type="transmembrane region" description="Helical" evidence="9">
    <location>
        <begin position="177"/>
        <end position="197"/>
    </location>
</feature>
<dbReference type="Gene3D" id="1.20.1730.10">
    <property type="entry name" value="Sodium/glucose cotransporter"/>
    <property type="match status" value="1"/>
</dbReference>
<evidence type="ECO:0000313" key="11">
    <source>
        <dbReference type="Proteomes" id="UP001595616"/>
    </source>
</evidence>
<keyword evidence="3" id="KW-0813">Transport</keyword>
<dbReference type="Pfam" id="PF00474">
    <property type="entry name" value="SSF"/>
    <property type="match status" value="1"/>
</dbReference>
<evidence type="ECO:0000256" key="6">
    <source>
        <dbReference type="ARBA" id="ARBA00022989"/>
    </source>
</evidence>
<keyword evidence="11" id="KW-1185">Reference proteome</keyword>
<organism evidence="10 11">
    <name type="scientific">Lacihabitans lacunae</name>
    <dbReference type="NCBI Taxonomy" id="1028214"/>
    <lineage>
        <taxon>Bacteria</taxon>
        <taxon>Pseudomonadati</taxon>
        <taxon>Bacteroidota</taxon>
        <taxon>Cytophagia</taxon>
        <taxon>Cytophagales</taxon>
        <taxon>Leadbetterellaceae</taxon>
        <taxon>Lacihabitans</taxon>
    </lineage>
</organism>
<sequence>MLVFFICIYLLITILIGWFSSKLVKSSIDYVLAGRKMPVYMVASGLFATWFGSETILGASSEFLEGGILGIIEDPFGAALCLFLIGLFYAKPLYKLNLYTFSDYFRIRFGKKVEFISVLFMVPSYFGWIAAQLVAMAVILQSIAAIPFTIGIVFCGAIVLFYTYLGGMWSISITDTIQTVLIIVGLAYIAFQLWSAIPDPNKLISDLPAGFFDFTPKNKTGIDWMIYFGAWITIGLGSIPQQDVFQRVLSAESEKTAVRGSFISAFMYLTVAIFPLIIVLCGVYLYPEVKTGDLQMMIPKLILTHSSLFVQVIFFGALLSAIMSTCSAAILAPSTVIAENLIKPLFKNELSDASLLRIMRYSTVLITVAAIVLSLNQRDIYELVGSSSVLSLVALFVPLTAGLFLKKANSTGAILSMILGTAVWIICEYFETEYPANVLGLLASSFGLVLGYIFPNLIENSFDKK</sequence>
<feature type="transmembrane region" description="Helical" evidence="9">
    <location>
        <begin position="306"/>
        <end position="337"/>
    </location>
</feature>
<dbReference type="InterPro" id="IPR038377">
    <property type="entry name" value="Na/Glc_symporter_sf"/>
</dbReference>
<evidence type="ECO:0000256" key="5">
    <source>
        <dbReference type="ARBA" id="ARBA00022692"/>
    </source>
</evidence>
<feature type="transmembrane region" description="Helical" evidence="9">
    <location>
        <begin position="438"/>
        <end position="458"/>
    </location>
</feature>
<dbReference type="InterPro" id="IPR001734">
    <property type="entry name" value="Na/solute_symporter"/>
</dbReference>
<feature type="transmembrane region" description="Helical" evidence="9">
    <location>
        <begin position="224"/>
        <end position="241"/>
    </location>
</feature>
<comment type="similarity">
    <text evidence="2 8">Belongs to the sodium:solute symporter (SSF) (TC 2.A.21) family.</text>
</comment>
<evidence type="ECO:0000256" key="3">
    <source>
        <dbReference type="ARBA" id="ARBA00022448"/>
    </source>
</evidence>
<feature type="transmembrane region" description="Helical" evidence="9">
    <location>
        <begin position="412"/>
        <end position="432"/>
    </location>
</feature>
<comment type="caution">
    <text evidence="10">The sequence shown here is derived from an EMBL/GenBank/DDBJ whole genome shotgun (WGS) entry which is preliminary data.</text>
</comment>
<evidence type="ECO:0000256" key="9">
    <source>
        <dbReference type="SAM" id="Phobius"/>
    </source>
</evidence>
<evidence type="ECO:0000313" key="10">
    <source>
        <dbReference type="EMBL" id="MFC3809936.1"/>
    </source>
</evidence>
<evidence type="ECO:0000256" key="1">
    <source>
        <dbReference type="ARBA" id="ARBA00004141"/>
    </source>
</evidence>
<feature type="transmembrane region" description="Helical" evidence="9">
    <location>
        <begin position="383"/>
        <end position="405"/>
    </location>
</feature>
<proteinExistence type="inferred from homology"/>
<evidence type="ECO:0000256" key="2">
    <source>
        <dbReference type="ARBA" id="ARBA00006434"/>
    </source>
</evidence>
<feature type="transmembrane region" description="Helical" evidence="9">
    <location>
        <begin position="76"/>
        <end position="94"/>
    </location>
</feature>
<comment type="subcellular location">
    <subcellularLocation>
        <location evidence="1">Membrane</location>
        <topology evidence="1">Multi-pass membrane protein</topology>
    </subcellularLocation>
</comment>
<dbReference type="InterPro" id="IPR018212">
    <property type="entry name" value="Na/solute_symporter_CS"/>
</dbReference>
<evidence type="ECO:0000256" key="7">
    <source>
        <dbReference type="ARBA" id="ARBA00023136"/>
    </source>
</evidence>
<protein>
    <submittedName>
        <fullName evidence="10">Sodium:solute symporter family protein</fullName>
    </submittedName>
</protein>
<reference evidence="11" key="1">
    <citation type="journal article" date="2019" name="Int. J. Syst. Evol. Microbiol.">
        <title>The Global Catalogue of Microorganisms (GCM) 10K type strain sequencing project: providing services to taxonomists for standard genome sequencing and annotation.</title>
        <authorList>
            <consortium name="The Broad Institute Genomics Platform"/>
            <consortium name="The Broad Institute Genome Sequencing Center for Infectious Disease"/>
            <person name="Wu L."/>
            <person name="Ma J."/>
        </authorList>
    </citation>
    <scope>NUCLEOTIDE SEQUENCE [LARGE SCALE GENOMIC DNA]</scope>
    <source>
        <strain evidence="11">CECT 7956</strain>
    </source>
</reference>
<dbReference type="PROSITE" id="PS00457">
    <property type="entry name" value="NA_SOLUT_SYMP_2"/>
    <property type="match status" value="1"/>
</dbReference>
<gene>
    <name evidence="10" type="ORF">ACFOOI_04675</name>
</gene>
<dbReference type="PANTHER" id="PTHR48086">
    <property type="entry name" value="SODIUM/PROLINE SYMPORTER-RELATED"/>
    <property type="match status" value="1"/>
</dbReference>
<dbReference type="PANTHER" id="PTHR48086:SF7">
    <property type="entry name" value="SODIUM-SOLUTE SYMPORTER-RELATED"/>
    <property type="match status" value="1"/>
</dbReference>
<evidence type="ECO:0000256" key="4">
    <source>
        <dbReference type="ARBA" id="ARBA00022475"/>
    </source>
</evidence>